<keyword evidence="5 11" id="KW-0479">Metal-binding</keyword>
<evidence type="ECO:0000256" key="9">
    <source>
        <dbReference type="ARBA" id="ARBA00023211"/>
    </source>
</evidence>
<dbReference type="InterPro" id="IPR018998">
    <property type="entry name" value="EndoU_C"/>
</dbReference>
<keyword evidence="9 11" id="KW-0464">Manganese</keyword>
<name>A0A6P3WSM5_DINQU</name>
<evidence type="ECO:0000313" key="14">
    <source>
        <dbReference type="Proteomes" id="UP000515204"/>
    </source>
</evidence>
<feature type="compositionally biased region" description="Low complexity" evidence="12">
    <location>
        <begin position="49"/>
        <end position="65"/>
    </location>
</feature>
<evidence type="ECO:0000256" key="6">
    <source>
        <dbReference type="ARBA" id="ARBA00022759"/>
    </source>
</evidence>
<dbReference type="PROSITE" id="PS51959">
    <property type="entry name" value="ENDOU"/>
    <property type="match status" value="1"/>
</dbReference>
<dbReference type="PANTHER" id="PTHR12439:SF42">
    <property type="entry name" value="ENDORIBONUCLEASE-RELATED"/>
    <property type="match status" value="1"/>
</dbReference>
<feature type="chain" id="PRO_5028508099" evidence="11">
    <location>
        <begin position="23"/>
        <end position="640"/>
    </location>
</feature>
<dbReference type="CDD" id="cd21159">
    <property type="entry name" value="XendoU"/>
    <property type="match status" value="1"/>
</dbReference>
<keyword evidence="8 11" id="KW-0694">RNA-binding</keyword>
<evidence type="ECO:0000259" key="13">
    <source>
        <dbReference type="PROSITE" id="PS51959"/>
    </source>
</evidence>
<feature type="compositionally biased region" description="Pro residues" evidence="12">
    <location>
        <begin position="358"/>
        <end position="372"/>
    </location>
</feature>
<dbReference type="KEGG" id="dqu:106741506"/>
<evidence type="ECO:0000256" key="1">
    <source>
        <dbReference type="ARBA" id="ARBA00001936"/>
    </source>
</evidence>
<dbReference type="RefSeq" id="XP_014469101.1">
    <property type="nucleotide sequence ID" value="XM_014613615.1"/>
</dbReference>
<dbReference type="GeneID" id="106741506"/>
<feature type="region of interest" description="Disordered" evidence="12">
    <location>
        <begin position="324"/>
        <end position="377"/>
    </location>
</feature>
<keyword evidence="6 11" id="KW-0255">Endonuclease</keyword>
<protein>
    <submittedName>
        <fullName evidence="15">Uncharacterized protein LOC106741506</fullName>
    </submittedName>
</protein>
<comment type="cofactor">
    <cofactor evidence="1 11">
        <name>Mn(2+)</name>
        <dbReference type="ChEBI" id="CHEBI:29035"/>
    </cofactor>
</comment>
<organism evidence="14 15">
    <name type="scientific">Dinoponera quadriceps</name>
    <name type="common">South American ant</name>
    <dbReference type="NCBI Taxonomy" id="609295"/>
    <lineage>
        <taxon>Eukaryota</taxon>
        <taxon>Metazoa</taxon>
        <taxon>Ecdysozoa</taxon>
        <taxon>Arthropoda</taxon>
        <taxon>Hexapoda</taxon>
        <taxon>Insecta</taxon>
        <taxon>Pterygota</taxon>
        <taxon>Neoptera</taxon>
        <taxon>Endopterygota</taxon>
        <taxon>Hymenoptera</taxon>
        <taxon>Apocrita</taxon>
        <taxon>Aculeata</taxon>
        <taxon>Formicoidea</taxon>
        <taxon>Formicidae</taxon>
        <taxon>Ponerinae</taxon>
        <taxon>Ponerini</taxon>
        <taxon>Dinoponera</taxon>
    </lineage>
</organism>
<feature type="compositionally biased region" description="Polar residues" evidence="12">
    <location>
        <begin position="138"/>
        <end position="148"/>
    </location>
</feature>
<keyword evidence="7 11" id="KW-0378">Hydrolase</keyword>
<feature type="region of interest" description="Disordered" evidence="12">
    <location>
        <begin position="21"/>
        <end position="204"/>
    </location>
</feature>
<dbReference type="GO" id="GO:0016787">
    <property type="term" value="F:hydrolase activity"/>
    <property type="evidence" value="ECO:0007669"/>
    <property type="project" value="UniProtKB-KW"/>
</dbReference>
<dbReference type="AlphaFoldDB" id="A0A6P3WSM5"/>
<accession>A0A6P3WSM5</accession>
<dbReference type="GO" id="GO:0046872">
    <property type="term" value="F:metal ion binding"/>
    <property type="evidence" value="ECO:0007669"/>
    <property type="project" value="UniProtKB-UniRule"/>
</dbReference>
<evidence type="ECO:0000256" key="11">
    <source>
        <dbReference type="RuleBase" id="RU367085"/>
    </source>
</evidence>
<evidence type="ECO:0000256" key="2">
    <source>
        <dbReference type="ARBA" id="ARBA00010168"/>
    </source>
</evidence>
<evidence type="ECO:0000256" key="7">
    <source>
        <dbReference type="ARBA" id="ARBA00022801"/>
    </source>
</evidence>
<dbReference type="PANTHER" id="PTHR12439">
    <property type="entry name" value="PLACENTAL PROTEIN 11-RELATED"/>
    <property type="match status" value="1"/>
</dbReference>
<dbReference type="Proteomes" id="UP000515204">
    <property type="component" value="Unplaced"/>
</dbReference>
<dbReference type="Pfam" id="PF09412">
    <property type="entry name" value="XendoU"/>
    <property type="match status" value="1"/>
</dbReference>
<keyword evidence="4 11" id="KW-0540">Nuclease</keyword>
<comment type="similarity">
    <text evidence="2 11">Belongs to the ENDOU family.</text>
</comment>
<dbReference type="GO" id="GO:0003723">
    <property type="term" value="F:RNA binding"/>
    <property type="evidence" value="ECO:0007669"/>
    <property type="project" value="UniProtKB-UniRule"/>
</dbReference>
<evidence type="ECO:0000256" key="10">
    <source>
        <dbReference type="ARBA" id="ARBA00023239"/>
    </source>
</evidence>
<dbReference type="OrthoDB" id="430326at2759"/>
<keyword evidence="10" id="KW-0456">Lyase</keyword>
<dbReference type="InterPro" id="IPR037227">
    <property type="entry name" value="EndoU-like"/>
</dbReference>
<feature type="signal peptide" evidence="11">
    <location>
        <begin position="1"/>
        <end position="22"/>
    </location>
</feature>
<keyword evidence="14" id="KW-1185">Reference proteome</keyword>
<keyword evidence="11" id="KW-0732">Signal</keyword>
<dbReference type="SUPFAM" id="SSF142877">
    <property type="entry name" value="EndoU-like"/>
    <property type="match status" value="1"/>
</dbReference>
<evidence type="ECO:0000256" key="5">
    <source>
        <dbReference type="ARBA" id="ARBA00022723"/>
    </source>
</evidence>
<evidence type="ECO:0000313" key="15">
    <source>
        <dbReference type="RefSeq" id="XP_014469101.1"/>
    </source>
</evidence>
<feature type="compositionally biased region" description="Gly residues" evidence="12">
    <location>
        <begin position="179"/>
        <end position="204"/>
    </location>
</feature>
<dbReference type="GO" id="GO:0016829">
    <property type="term" value="F:lyase activity"/>
    <property type="evidence" value="ECO:0007669"/>
    <property type="project" value="UniProtKB-KW"/>
</dbReference>
<evidence type="ECO:0000256" key="8">
    <source>
        <dbReference type="ARBA" id="ARBA00022884"/>
    </source>
</evidence>
<comment type="subunit">
    <text evidence="3 11">Monomer.</text>
</comment>
<feature type="compositionally biased region" description="Low complexity" evidence="12">
    <location>
        <begin position="324"/>
        <end position="344"/>
    </location>
</feature>
<dbReference type="InterPro" id="IPR039787">
    <property type="entry name" value="ENDOU"/>
</dbReference>
<proteinExistence type="inferred from homology"/>
<evidence type="ECO:0000256" key="3">
    <source>
        <dbReference type="ARBA" id="ARBA00011245"/>
    </source>
</evidence>
<feature type="domain" description="EndoU" evidence="13">
    <location>
        <begin position="375"/>
        <end position="640"/>
    </location>
</feature>
<sequence length="640" mass="68300">MRIRTFLITVIVILLIFANTDGRKTSGGGRRSGGSTWTSRNRGGGGGSNTRTTQRPRNTQTSSSTARNIGWNVPSSNNNKAASTNVKPSAPVSEHASKTSATNAQSGYNPSANNPPPYSPSGGYSKPANNPYGGSGYNQGYPSPNNPSYPGGHAPYGQAYNPSMHHNAPPAYSPPYGGQPYGGQSYGGQSYGGHPYGGQSYGGHPYGGQSFGGFGQPAANPTYVQPAIAQAPALTVLQPSRPGIGQLAKEALVYSSVSAGVSAAVNRLLPGGIYGGSSGSSHGGGGSSGGGDRHTEITYNNYYYNQSTPASGEAAAVNNAAAPNAAAPSPAAPAQPAAQPQAVAEPEKKTEASAPNNAAPPNPPNGPSPPNYPISNDDIKKLTENLFEMDKNNAYKYITVNLQGETKEDSTTDDAMLPLLTVASEAYEIPTIKNVLALYDNYELDVKKKETVTPEERKEESELLDKFVETDVFKTAMKFLVDKEFIPNDEYEFKDTLRRMWFSQFQRVEGEPSSSGFEAIFLAEKLDSYMIGPQSWIYYAKQEAQKNIDYRGYIKDVKLGDKGEAIKIRTAFNIPDTKHSVTTLLVGLSPELEMALYTVCFYLRPNDVCPVSLGGKEVLLVSTRFNYFGKDILIAGFIAG</sequence>
<evidence type="ECO:0000256" key="4">
    <source>
        <dbReference type="ARBA" id="ARBA00022722"/>
    </source>
</evidence>
<evidence type="ECO:0000256" key="12">
    <source>
        <dbReference type="SAM" id="MobiDB-lite"/>
    </source>
</evidence>
<gene>
    <name evidence="15" type="primary">LOC106741506</name>
</gene>
<feature type="compositionally biased region" description="Polar residues" evidence="12">
    <location>
        <begin position="73"/>
        <end position="87"/>
    </location>
</feature>
<dbReference type="GO" id="GO:0004521">
    <property type="term" value="F:RNA endonuclease activity"/>
    <property type="evidence" value="ECO:0007669"/>
    <property type="project" value="UniProtKB-UniRule"/>
</dbReference>
<reference evidence="15" key="1">
    <citation type="submission" date="2025-08" db="UniProtKB">
        <authorList>
            <consortium name="RefSeq"/>
        </authorList>
    </citation>
    <scope>IDENTIFICATION</scope>
</reference>